<dbReference type="PANTHER" id="PTHR30443">
    <property type="entry name" value="INNER MEMBRANE PROTEIN"/>
    <property type="match status" value="1"/>
</dbReference>
<keyword evidence="6 7" id="KW-0472">Membrane</keyword>
<proteinExistence type="predicted"/>
<dbReference type="Proteomes" id="UP000266262">
    <property type="component" value="Unassembled WGS sequence"/>
</dbReference>
<feature type="domain" description="Sulfatase N-terminal" evidence="8">
    <location>
        <begin position="302"/>
        <end position="569"/>
    </location>
</feature>
<organism evidence="9 10">
    <name type="scientific">Dialister pneumosintes</name>
    <dbReference type="NCBI Taxonomy" id="39950"/>
    <lineage>
        <taxon>Bacteria</taxon>
        <taxon>Bacillati</taxon>
        <taxon>Bacillota</taxon>
        <taxon>Negativicutes</taxon>
        <taxon>Veillonellales</taxon>
        <taxon>Veillonellaceae</taxon>
        <taxon>Dialister</taxon>
    </lineage>
</organism>
<keyword evidence="3" id="KW-0808">Transferase</keyword>
<dbReference type="EMBL" id="QWKU01000001">
    <property type="protein sequence ID" value="RID94688.1"/>
    <property type="molecule type" value="Genomic_DNA"/>
</dbReference>
<evidence type="ECO:0000256" key="4">
    <source>
        <dbReference type="ARBA" id="ARBA00022692"/>
    </source>
</evidence>
<sequence length="613" mass="70083">MPICMYISGVHMRKIIIHSLLYTIAFVLFLMGILSQGVEFTTLDSYLKPRLITAVAVIFITVWGMLSIFKEEFIRKLLPYAGVLPVLWAGIFTWAYGFVGLPEKRHLGDYYMYASLLFTLPYLSVTWASHLRKGQWVWNFLQGLAAFIIAVCPFVYVGYYIAMGGEMDIFALIAIMATNIEEVQAFFETVVSPTRTIGVIVLTLFLFFLTMKGSFSLMNTGKYCVDKTRSHSRSGKIALIFVTILFLGGFIRMAMHVFPLNIYRAMHKRDGAYALLEQMNGSLDKNAENIILQKGQQAPDGTYIVIVGESANRDHMKAFTPHYAENTTPWFSEMVGTEDVALGYKAYSNFPTTIMSLSYALTSANQYGDTSLKNAISLMDALRAAGYETDWISFQSRSSLASAAVTMIAERSDRTYWEQDPDEKMLDVIQKLPPAKKRVIFVHMNGSHYSYTSRVPEHRWNDFGISTQDPDHDYDVTLAYNDWIFKNVFEYAREHMHLQAMIYFSDHGENMVHYHGTSPFFFDMVHIPFFVYLSPEYRALYPELMVQLKKHAQIVFTNDLIFDTVAGLFQAKTNFYNPEYDFSSPQYSLTKEQALTFHGKEKISDDLGFHING</sequence>
<feature type="transmembrane region" description="Helical" evidence="7">
    <location>
        <begin position="20"/>
        <end position="38"/>
    </location>
</feature>
<protein>
    <recommendedName>
        <fullName evidence="8">Sulfatase N-terminal domain-containing protein</fullName>
    </recommendedName>
</protein>
<evidence type="ECO:0000313" key="10">
    <source>
        <dbReference type="Proteomes" id="UP000266262"/>
    </source>
</evidence>
<keyword evidence="5 7" id="KW-1133">Transmembrane helix</keyword>
<keyword evidence="2" id="KW-1003">Cell membrane</keyword>
<evidence type="ECO:0000256" key="1">
    <source>
        <dbReference type="ARBA" id="ARBA00004651"/>
    </source>
</evidence>
<comment type="subcellular location">
    <subcellularLocation>
        <location evidence="1">Cell membrane</location>
        <topology evidence="1">Multi-pass membrane protein</topology>
    </subcellularLocation>
</comment>
<dbReference type="InterPro" id="IPR040423">
    <property type="entry name" value="PEA_transferase"/>
</dbReference>
<dbReference type="Pfam" id="PF00884">
    <property type="entry name" value="Sulfatase"/>
    <property type="match status" value="1"/>
</dbReference>
<feature type="transmembrane region" description="Helical" evidence="7">
    <location>
        <begin position="50"/>
        <end position="70"/>
    </location>
</feature>
<feature type="transmembrane region" description="Helical" evidence="7">
    <location>
        <begin position="77"/>
        <end position="98"/>
    </location>
</feature>
<feature type="transmembrane region" description="Helical" evidence="7">
    <location>
        <begin position="237"/>
        <end position="258"/>
    </location>
</feature>
<reference evidence="9 10" key="1">
    <citation type="submission" date="2018-08" db="EMBL/GenBank/DDBJ databases">
        <title>Draft genome sequence of Dialister pneumosintes KCOM 1685.</title>
        <authorList>
            <person name="Kook J.-K."/>
            <person name="Park S.-N."/>
            <person name="Lim Y.K."/>
        </authorList>
    </citation>
    <scope>NUCLEOTIDE SEQUENCE [LARGE SCALE GENOMIC DNA]</scope>
    <source>
        <strain evidence="9 10">KCOM 1685</strain>
    </source>
</reference>
<evidence type="ECO:0000256" key="5">
    <source>
        <dbReference type="ARBA" id="ARBA00022989"/>
    </source>
</evidence>
<comment type="caution">
    <text evidence="9">The sequence shown here is derived from an EMBL/GenBank/DDBJ whole genome shotgun (WGS) entry which is preliminary data.</text>
</comment>
<dbReference type="InterPro" id="IPR058130">
    <property type="entry name" value="PEA_transf_C"/>
</dbReference>
<feature type="transmembrane region" description="Helical" evidence="7">
    <location>
        <begin position="140"/>
        <end position="162"/>
    </location>
</feature>
<evidence type="ECO:0000259" key="8">
    <source>
        <dbReference type="Pfam" id="PF00884"/>
    </source>
</evidence>
<name>A0ABX9MAI0_9FIRM</name>
<feature type="transmembrane region" description="Helical" evidence="7">
    <location>
        <begin position="110"/>
        <end position="128"/>
    </location>
</feature>
<accession>A0ABX9MAI0</accession>
<evidence type="ECO:0000256" key="2">
    <source>
        <dbReference type="ARBA" id="ARBA00022475"/>
    </source>
</evidence>
<dbReference type="CDD" id="cd16017">
    <property type="entry name" value="LptA"/>
    <property type="match status" value="1"/>
</dbReference>
<evidence type="ECO:0000256" key="6">
    <source>
        <dbReference type="ARBA" id="ARBA00023136"/>
    </source>
</evidence>
<dbReference type="SUPFAM" id="SSF53649">
    <property type="entry name" value="Alkaline phosphatase-like"/>
    <property type="match status" value="1"/>
</dbReference>
<evidence type="ECO:0000256" key="7">
    <source>
        <dbReference type="SAM" id="Phobius"/>
    </source>
</evidence>
<evidence type="ECO:0000256" key="3">
    <source>
        <dbReference type="ARBA" id="ARBA00022679"/>
    </source>
</evidence>
<keyword evidence="4 7" id="KW-0812">Transmembrane</keyword>
<evidence type="ECO:0000313" key="9">
    <source>
        <dbReference type="EMBL" id="RID94688.1"/>
    </source>
</evidence>
<dbReference type="InterPro" id="IPR017850">
    <property type="entry name" value="Alkaline_phosphatase_core_sf"/>
</dbReference>
<feature type="transmembrane region" description="Helical" evidence="7">
    <location>
        <begin position="197"/>
        <end position="217"/>
    </location>
</feature>
<dbReference type="Gene3D" id="3.40.720.10">
    <property type="entry name" value="Alkaline Phosphatase, subunit A"/>
    <property type="match status" value="1"/>
</dbReference>
<gene>
    <name evidence="9" type="ORF">DX915_04085</name>
</gene>
<dbReference type="PANTHER" id="PTHR30443:SF0">
    <property type="entry name" value="PHOSPHOETHANOLAMINE TRANSFERASE EPTA"/>
    <property type="match status" value="1"/>
</dbReference>
<dbReference type="InterPro" id="IPR000917">
    <property type="entry name" value="Sulfatase_N"/>
</dbReference>
<keyword evidence="10" id="KW-1185">Reference proteome</keyword>